<gene>
    <name evidence="9" type="ORF">IAA83_00005</name>
</gene>
<evidence type="ECO:0000313" key="9">
    <source>
        <dbReference type="EMBL" id="HIS63735.1"/>
    </source>
</evidence>
<comment type="subcellular location">
    <subcellularLocation>
        <location evidence="1">Cell membrane</location>
        <topology evidence="1">Multi-pass membrane protein</topology>
    </subcellularLocation>
</comment>
<evidence type="ECO:0000256" key="4">
    <source>
        <dbReference type="ARBA" id="ARBA00022692"/>
    </source>
</evidence>
<feature type="transmembrane region" description="Helical" evidence="8">
    <location>
        <begin position="36"/>
        <end position="55"/>
    </location>
</feature>
<organism evidence="9 10">
    <name type="scientific">Candidatus Avoscillospira avistercoris</name>
    <dbReference type="NCBI Taxonomy" id="2840707"/>
    <lineage>
        <taxon>Bacteria</taxon>
        <taxon>Bacillati</taxon>
        <taxon>Bacillota</taxon>
        <taxon>Clostridia</taxon>
        <taxon>Eubacteriales</taxon>
        <taxon>Oscillospiraceae</taxon>
        <taxon>Oscillospiraceae incertae sedis</taxon>
        <taxon>Candidatus Avoscillospira</taxon>
    </lineage>
</organism>
<evidence type="ECO:0000256" key="1">
    <source>
        <dbReference type="ARBA" id="ARBA00004651"/>
    </source>
</evidence>
<keyword evidence="2" id="KW-0813">Transport</keyword>
<reference evidence="9" key="2">
    <citation type="journal article" date="2021" name="PeerJ">
        <title>Extensive microbial diversity within the chicken gut microbiome revealed by metagenomics and culture.</title>
        <authorList>
            <person name="Gilroy R."/>
            <person name="Ravi A."/>
            <person name="Getino M."/>
            <person name="Pursley I."/>
            <person name="Horton D.L."/>
            <person name="Alikhan N.F."/>
            <person name="Baker D."/>
            <person name="Gharbi K."/>
            <person name="Hall N."/>
            <person name="Watson M."/>
            <person name="Adriaenssens E.M."/>
            <person name="Foster-Nyarko E."/>
            <person name="Jarju S."/>
            <person name="Secka A."/>
            <person name="Antonio M."/>
            <person name="Oren A."/>
            <person name="Chaudhuri R.R."/>
            <person name="La Ragione R."/>
            <person name="Hildebrand F."/>
            <person name="Pallen M.J."/>
        </authorList>
    </citation>
    <scope>NUCLEOTIDE SEQUENCE</scope>
    <source>
        <strain evidence="9">ChiBcec16-1751</strain>
    </source>
</reference>
<dbReference type="AlphaFoldDB" id="A0A9D1F7Z4"/>
<dbReference type="PANTHER" id="PTHR32024:SF1">
    <property type="entry name" value="KTR SYSTEM POTASSIUM UPTAKE PROTEIN B"/>
    <property type="match status" value="1"/>
</dbReference>
<keyword evidence="5 8" id="KW-1133">Transmembrane helix</keyword>
<sequence>MRTEQYIVLSFFAVILLGTLLLMLPISSRSGESCGFLTAWFTATSATCVTGLVLVDTYTQWTGFGQIVLLCLIQIGGLGFMTVISVFFFLLHRKIGLQQRLIMAQGFSLNNVDGVVHLVRTVLIWTIFFEGAGALILTIRFLGEYGLWQALRFGIFHAVSAFCNAGFDIFGILQPDSSVSLFVHDPVVNLVIMTLIVAGGLGFYVWADLSRFHQRGRQLAVHTRLVLLISGTLIVGGAVLFALLEWNNPETIGTYTVWEKILACLFQSVTCRTAGFASISQGGLTEPSQAVSSLLMLIGGSAGSTAGGIKTVTVGILILATLSAARGRSRVTVFHRTISQEQIRQAMTVMLLMVALAFGGAVYLSACSGFTFTQCFYETASALGTVGLTTGITPLLDVGPKILLIIFMFFGRVGITTISLGFLMSSQVQERYHYAETKVLIG</sequence>
<accession>A0A9D1F7Z4</accession>
<feature type="transmembrane region" description="Helical" evidence="8">
    <location>
        <begin position="402"/>
        <end position="423"/>
    </location>
</feature>
<evidence type="ECO:0000256" key="7">
    <source>
        <dbReference type="ARBA" id="ARBA00023136"/>
    </source>
</evidence>
<evidence type="ECO:0000256" key="6">
    <source>
        <dbReference type="ARBA" id="ARBA00023065"/>
    </source>
</evidence>
<dbReference type="GO" id="GO:0008324">
    <property type="term" value="F:monoatomic cation transmembrane transporter activity"/>
    <property type="evidence" value="ECO:0007669"/>
    <property type="project" value="InterPro"/>
</dbReference>
<dbReference type="PANTHER" id="PTHR32024">
    <property type="entry name" value="TRK SYSTEM POTASSIUM UPTAKE PROTEIN TRKG-RELATED"/>
    <property type="match status" value="1"/>
</dbReference>
<evidence type="ECO:0000313" key="10">
    <source>
        <dbReference type="Proteomes" id="UP000886741"/>
    </source>
</evidence>
<feature type="transmembrane region" description="Helical" evidence="8">
    <location>
        <begin position="219"/>
        <end position="244"/>
    </location>
</feature>
<protein>
    <submittedName>
        <fullName evidence="9">Potassium uptake protein, TrkH family</fullName>
    </submittedName>
</protein>
<keyword evidence="3" id="KW-1003">Cell membrane</keyword>
<dbReference type="InterPro" id="IPR003445">
    <property type="entry name" value="Cat_transpt"/>
</dbReference>
<feature type="transmembrane region" description="Helical" evidence="8">
    <location>
        <begin position="187"/>
        <end position="207"/>
    </location>
</feature>
<evidence type="ECO:0000256" key="5">
    <source>
        <dbReference type="ARBA" id="ARBA00022989"/>
    </source>
</evidence>
<dbReference type="EMBL" id="DVJJ01000001">
    <property type="protein sequence ID" value="HIS63735.1"/>
    <property type="molecule type" value="Genomic_DNA"/>
</dbReference>
<reference evidence="9" key="1">
    <citation type="submission" date="2020-10" db="EMBL/GenBank/DDBJ databases">
        <authorList>
            <person name="Gilroy R."/>
        </authorList>
    </citation>
    <scope>NUCLEOTIDE SEQUENCE</scope>
    <source>
        <strain evidence="9">ChiBcec16-1751</strain>
    </source>
</reference>
<name>A0A9D1F7Z4_9FIRM</name>
<dbReference type="Gene3D" id="1.10.287.70">
    <property type="match status" value="1"/>
</dbReference>
<dbReference type="GO" id="GO:0005886">
    <property type="term" value="C:plasma membrane"/>
    <property type="evidence" value="ECO:0007669"/>
    <property type="project" value="UniProtKB-SubCell"/>
</dbReference>
<evidence type="ECO:0000256" key="2">
    <source>
        <dbReference type="ARBA" id="ARBA00022448"/>
    </source>
</evidence>
<feature type="transmembrane region" description="Helical" evidence="8">
    <location>
        <begin position="346"/>
        <end position="366"/>
    </location>
</feature>
<feature type="transmembrane region" description="Helical" evidence="8">
    <location>
        <begin position="122"/>
        <end position="143"/>
    </location>
</feature>
<evidence type="ECO:0000256" key="8">
    <source>
        <dbReference type="SAM" id="Phobius"/>
    </source>
</evidence>
<keyword evidence="7 8" id="KW-0472">Membrane</keyword>
<keyword evidence="6" id="KW-0406">Ion transport</keyword>
<comment type="caution">
    <text evidence="9">The sequence shown here is derived from an EMBL/GenBank/DDBJ whole genome shotgun (WGS) entry which is preliminary data.</text>
</comment>
<dbReference type="Pfam" id="PF02386">
    <property type="entry name" value="TrkH"/>
    <property type="match status" value="1"/>
</dbReference>
<feature type="transmembrane region" description="Helical" evidence="8">
    <location>
        <begin position="6"/>
        <end position="24"/>
    </location>
</feature>
<dbReference type="Proteomes" id="UP000886741">
    <property type="component" value="Unassembled WGS sequence"/>
</dbReference>
<proteinExistence type="predicted"/>
<feature type="transmembrane region" description="Helical" evidence="8">
    <location>
        <begin position="67"/>
        <end position="91"/>
    </location>
</feature>
<feature type="transmembrane region" description="Helical" evidence="8">
    <location>
        <begin position="294"/>
        <end position="325"/>
    </location>
</feature>
<dbReference type="GO" id="GO:0030001">
    <property type="term" value="P:metal ion transport"/>
    <property type="evidence" value="ECO:0007669"/>
    <property type="project" value="UniProtKB-ARBA"/>
</dbReference>
<keyword evidence="4 8" id="KW-0812">Transmembrane</keyword>
<evidence type="ECO:0000256" key="3">
    <source>
        <dbReference type="ARBA" id="ARBA00022475"/>
    </source>
</evidence>